<organism evidence="1 2">
    <name type="scientific">Candidatus Woesebacteria bacterium GW2011_GWA2_40_7b</name>
    <dbReference type="NCBI Taxonomy" id="1618563"/>
    <lineage>
        <taxon>Bacteria</taxon>
        <taxon>Candidatus Woeseibacteriota</taxon>
    </lineage>
</organism>
<dbReference type="STRING" id="1618563.UU12_C0029G0018"/>
<evidence type="ECO:0008006" key="3">
    <source>
        <dbReference type="Google" id="ProtNLM"/>
    </source>
</evidence>
<name>A0A0G0W4D5_9BACT</name>
<sequence length="83" mass="9590">MVRTQVYLSEDQDRELRLRVALGEGTFSGLIRKSIDELIKKNTKSKKNNDWNKWKSFIGACKTDFGGKSGQELIDDYYQNDVV</sequence>
<dbReference type="EMBL" id="LBZK01000029">
    <property type="protein sequence ID" value="KKR70112.1"/>
    <property type="molecule type" value="Genomic_DNA"/>
</dbReference>
<evidence type="ECO:0000313" key="2">
    <source>
        <dbReference type="Proteomes" id="UP000034562"/>
    </source>
</evidence>
<evidence type="ECO:0000313" key="1">
    <source>
        <dbReference type="EMBL" id="KKR70112.1"/>
    </source>
</evidence>
<reference evidence="1 2" key="1">
    <citation type="journal article" date="2015" name="Nature">
        <title>rRNA introns, odd ribosomes, and small enigmatic genomes across a large radiation of phyla.</title>
        <authorList>
            <person name="Brown C.T."/>
            <person name="Hug L.A."/>
            <person name="Thomas B.C."/>
            <person name="Sharon I."/>
            <person name="Castelle C.J."/>
            <person name="Singh A."/>
            <person name="Wilkins M.J."/>
            <person name="Williams K.H."/>
            <person name="Banfield J.F."/>
        </authorList>
    </citation>
    <scope>NUCLEOTIDE SEQUENCE [LARGE SCALE GENOMIC DNA]</scope>
</reference>
<protein>
    <recommendedName>
        <fullName evidence="3">Ribbon-helix-helix protein CopG domain-containing protein</fullName>
    </recommendedName>
</protein>
<dbReference type="Proteomes" id="UP000034562">
    <property type="component" value="Unassembled WGS sequence"/>
</dbReference>
<accession>A0A0G0W4D5</accession>
<proteinExistence type="predicted"/>
<comment type="caution">
    <text evidence="1">The sequence shown here is derived from an EMBL/GenBank/DDBJ whole genome shotgun (WGS) entry which is preliminary data.</text>
</comment>
<gene>
    <name evidence="1" type="ORF">UU12_C0029G0018</name>
</gene>
<dbReference type="AlphaFoldDB" id="A0A0G0W4D5"/>